<evidence type="ECO:0000313" key="2">
    <source>
        <dbReference type="EMBL" id="EMA54920.1"/>
    </source>
</evidence>
<sequence length="54" mass="5950">METHRKGDLTEAVVIAELKKRAIPVSIPFGDNERYDVVAENPDGSLLKVQIKTG</sequence>
<dbReference type="GO" id="GO:0003676">
    <property type="term" value="F:nucleic acid binding"/>
    <property type="evidence" value="ECO:0007669"/>
    <property type="project" value="InterPro"/>
</dbReference>
<dbReference type="Gene3D" id="3.40.1350.10">
    <property type="match status" value="1"/>
</dbReference>
<evidence type="ECO:0000259" key="1">
    <source>
        <dbReference type="Pfam" id="PF11645"/>
    </source>
</evidence>
<dbReference type="InterPro" id="IPR021671">
    <property type="entry name" value="PD(D/E)XK_Endonuc"/>
</dbReference>
<dbReference type="Pfam" id="PF11645">
    <property type="entry name" value="PDDEXK_5"/>
    <property type="match status" value="1"/>
</dbReference>
<comment type="caution">
    <text evidence="2">The sequence shown here is derived from an EMBL/GenBank/DDBJ whole genome shotgun (WGS) entry which is preliminary data.</text>
</comment>
<dbReference type="InterPro" id="IPR011856">
    <property type="entry name" value="tRNA_endonuc-like_dom_sf"/>
</dbReference>
<protein>
    <recommendedName>
        <fullName evidence="1">PD(D/E)XK endonuclease domain-containing protein</fullName>
    </recommendedName>
</protein>
<dbReference type="Proteomes" id="UP000011625">
    <property type="component" value="Unassembled WGS sequence"/>
</dbReference>
<dbReference type="OrthoDB" id="350649at2157"/>
<dbReference type="STRING" id="1227456.C450_04176"/>
<evidence type="ECO:0000313" key="3">
    <source>
        <dbReference type="Proteomes" id="UP000011625"/>
    </source>
</evidence>
<dbReference type="AlphaFoldDB" id="M0NE10"/>
<dbReference type="EMBL" id="AOME01000016">
    <property type="protein sequence ID" value="EMA54920.1"/>
    <property type="molecule type" value="Genomic_DNA"/>
</dbReference>
<reference evidence="2 3" key="1">
    <citation type="journal article" date="2014" name="PLoS Genet.">
        <title>Phylogenetically driven sequencing of extremely halophilic archaea reveals strategies for static and dynamic osmo-response.</title>
        <authorList>
            <person name="Becker E.A."/>
            <person name="Seitzer P.M."/>
            <person name="Tritt A."/>
            <person name="Larsen D."/>
            <person name="Krusor M."/>
            <person name="Yao A.I."/>
            <person name="Wu D."/>
            <person name="Madern D."/>
            <person name="Eisen J.A."/>
            <person name="Darling A.E."/>
            <person name="Facciotti M.T."/>
        </authorList>
    </citation>
    <scope>NUCLEOTIDE SEQUENCE [LARGE SCALE GENOMIC DNA]</scope>
    <source>
        <strain evidence="2 3">DSM 8989</strain>
    </source>
</reference>
<proteinExistence type="predicted"/>
<gene>
    <name evidence="2" type="ORF">C450_04176</name>
</gene>
<dbReference type="PATRIC" id="fig|1227456.3.peg.865"/>
<name>M0NE10_9EURY</name>
<organism evidence="2 3">
    <name type="scientific">Halococcus salifodinae DSM 8989</name>
    <dbReference type="NCBI Taxonomy" id="1227456"/>
    <lineage>
        <taxon>Archaea</taxon>
        <taxon>Methanobacteriati</taxon>
        <taxon>Methanobacteriota</taxon>
        <taxon>Stenosarchaea group</taxon>
        <taxon>Halobacteria</taxon>
        <taxon>Halobacteriales</taxon>
        <taxon>Halococcaceae</taxon>
        <taxon>Halococcus</taxon>
    </lineage>
</organism>
<accession>M0NE10</accession>
<feature type="domain" description="PD(D/E)XK endonuclease" evidence="1">
    <location>
        <begin position="1"/>
        <end position="54"/>
    </location>
</feature>
<keyword evidence="3" id="KW-1185">Reference proteome</keyword>